<dbReference type="Pfam" id="PF13620">
    <property type="entry name" value="CarboxypepD_reg"/>
    <property type="match status" value="1"/>
</dbReference>
<dbReference type="SUPFAM" id="SSF52743">
    <property type="entry name" value="Subtilisin-like"/>
    <property type="match status" value="1"/>
</dbReference>
<dbReference type="SUPFAM" id="SSF117281">
    <property type="entry name" value="Kelch motif"/>
    <property type="match status" value="1"/>
</dbReference>
<dbReference type="InterPro" id="IPR036852">
    <property type="entry name" value="Peptidase_S8/S53_dom_sf"/>
</dbReference>
<keyword evidence="9" id="KW-1185">Reference proteome</keyword>
<dbReference type="InterPro" id="IPR015915">
    <property type="entry name" value="Kelch-typ_b-propeller"/>
</dbReference>
<feature type="active site" description="Charge relay system" evidence="5">
    <location>
        <position position="246"/>
    </location>
</feature>
<dbReference type="EMBL" id="SJKB01000010">
    <property type="protein sequence ID" value="TCC57592.1"/>
    <property type="molecule type" value="Genomic_DNA"/>
</dbReference>
<sequence length="1471" mass="153877">MHPVVSGSGRRRTVFGVVLAMLAGLLMLPAGTAAAAPPPVPWQDKVSSSLRAGLVAGKASDFMVRFADRADLSKAATIKDWKQRGEYVVQQLQQAAATGQREARAALDAAGNDYTPFWITDAILVRGGSAALAQSLAVRPEVVGVQEAPTYELTEPAPAAETKAARAAAVEWGLADIQADKVWSELDDRGQGIVVGSIDTGVQFDHPALVDSYRGTVGQGVFDHNYNWFDPSQVCPSAVPCDNIWHGTHTMGTMVGGDGPRGKIGVAPAARWIAAKGCEDEERGCSLSGLLASGQWMLAPTDLSGANPRADLRPNVLNNSWGDDNRGVEDPFYDDVIAAWNASGIFAVFSNGNDGRAGCDTTGSPADGGSTYAVGAYDETDAIADFSGRGPGGSGRVKPDIAAPGVAVGSSVPGGAFGTGNGTSMASPHVSGTVVLMWSAAPSLIGDIDGTRELLNQTATDTGDLSCGGTVQRNNTFGEGRLNALAAVTASPRGDTGTLAGRITDSAGKPVADATVAATAAAYERRTTTAADGTFEIRVSTGTYHLAVSAFGFENATADDVVVTKDQRAVRDVSLTQVPMATVRGRVTDGSGHGWPLYATLTVAGTPLAPIHTSPVDGSYSVRLPVGSTYRIELDPDPAGYQLMTRKVVVQGDQSVDFAVPVIAAPCTAPGYHSEHQGLGESFDGTSIPAGWTQETVIGDGWEFDDPGQNTNLTGGSGAFASIDSGSGKRLEDSRLISPGVDLSAQDHPVIAFRTDVLGSWAAVEVDLSVDDGATWTNVWHQNGSLRGPRPIEVPIPAAAGHDKVRARFRYSTEVAGNGWLQIDDVVIGTTKCAPVAGGLVLGNVTDDRFGRAVDDATVQSLSRPADLATAGPTPADPNLGDGFYWMFAPAGRQRFSAQYDAGQYEARTRTVDVRPDTVTRADFALGLAELTVTANDLTQSVRIGDRRTIELTVKNVGTGRATYELTPFEDKPETKAAAVSTVPERRYLSLDDGGPLSSATGAAVSRTTGAKIAPWQQESDLPVGDFDALAAYHDGKLYKVGGVADQNNTEQRNYVYDLKTKTWQEIARTTNPLERASGGFVGDKLYVVGGWPRGGAPATGLTIYDPATDKWSSGPDAPIGTAAAASAVLGGKLYVIGGRTNTDDVHASRSVMVYDPASKRWTRAADYPEPVSWQHCGAIGARIYCAGGLDDDADHPLRTAYSYNPATDRWLRLNDLPTSVWGAAYSAANGELLLSGGTVAGYRSNLGFAYSPASDTWRSLPNSQFAVTRVAGACGFFKVGGAEGILGAKPYVEQLAGNDQCASGGRDVPWLKADKPAGTLAPGQSTRIRVTLDAGTPATSQPREVSARLLLMEDTPFRNAPLTVTMDAVAPPSWGRITGTVTGKDRCTGQTSALPRAVVAIGTGQSAVHLVADDEGRYSYWLKADEHLHVSATAPGWLPASEVVRVRPKQTATGDLRLAKAGPCSVLPGG</sequence>
<dbReference type="InterPro" id="IPR000209">
    <property type="entry name" value="Peptidase_S8/S53_dom"/>
</dbReference>
<accession>A0A4V2MA21</accession>
<dbReference type="SUPFAM" id="SSF49464">
    <property type="entry name" value="Carboxypeptidase regulatory domain-like"/>
    <property type="match status" value="2"/>
</dbReference>
<dbReference type="Pfam" id="PF07646">
    <property type="entry name" value="Kelch_2"/>
    <property type="match status" value="1"/>
</dbReference>
<organism evidence="8 9">
    <name type="scientific">Kribbella pittospori</name>
    <dbReference type="NCBI Taxonomy" id="722689"/>
    <lineage>
        <taxon>Bacteria</taxon>
        <taxon>Bacillati</taxon>
        <taxon>Actinomycetota</taxon>
        <taxon>Actinomycetes</taxon>
        <taxon>Propionibacteriales</taxon>
        <taxon>Kribbellaceae</taxon>
        <taxon>Kribbella</taxon>
    </lineage>
</organism>
<feature type="domain" description="Peptidase S8/S53" evidence="7">
    <location>
        <begin position="190"/>
        <end position="464"/>
    </location>
</feature>
<name>A0A4V2MA21_9ACTN</name>
<dbReference type="Gene3D" id="2.120.10.80">
    <property type="entry name" value="Kelch-type beta propeller"/>
    <property type="match status" value="2"/>
</dbReference>
<feature type="active site" description="Charge relay system" evidence="5">
    <location>
        <position position="424"/>
    </location>
</feature>
<evidence type="ECO:0000313" key="8">
    <source>
        <dbReference type="EMBL" id="TCC57592.1"/>
    </source>
</evidence>
<dbReference type="PRINTS" id="PR00723">
    <property type="entry name" value="SUBTILISIN"/>
</dbReference>
<protein>
    <submittedName>
        <fullName evidence="8">Peptidase S8</fullName>
    </submittedName>
</protein>
<dbReference type="InterPro" id="IPR011498">
    <property type="entry name" value="Kelch_2"/>
</dbReference>
<gene>
    <name evidence="8" type="ORF">E0H73_29935</name>
</gene>
<keyword evidence="4 5" id="KW-0720">Serine protease</keyword>
<dbReference type="PROSITE" id="PS51892">
    <property type="entry name" value="SUBTILASE"/>
    <property type="match status" value="1"/>
</dbReference>
<dbReference type="InterPro" id="IPR008969">
    <property type="entry name" value="CarboxyPept-like_regulatory"/>
</dbReference>
<dbReference type="SMART" id="SM00612">
    <property type="entry name" value="Kelch"/>
    <property type="match status" value="4"/>
</dbReference>
<dbReference type="InterPro" id="IPR051048">
    <property type="entry name" value="Peptidase_S8/S53_subtilisin"/>
</dbReference>
<reference evidence="8 9" key="1">
    <citation type="submission" date="2019-02" db="EMBL/GenBank/DDBJ databases">
        <title>Kribbella capetownensis sp. nov. and Kribbella speibonae sp. nov., isolated from soil.</title>
        <authorList>
            <person name="Curtis S.M."/>
            <person name="Norton I."/>
            <person name="Everest G.J."/>
            <person name="Meyers P.R."/>
        </authorList>
    </citation>
    <scope>NUCLEOTIDE SEQUENCE [LARGE SCALE GENOMIC DNA]</scope>
    <source>
        <strain evidence="8 9">NRRL B-24813</strain>
    </source>
</reference>
<dbReference type="NCBIfam" id="NF038128">
    <property type="entry name" value="choice_anch_J"/>
    <property type="match status" value="1"/>
</dbReference>
<dbReference type="RefSeq" id="WP_131361941.1">
    <property type="nucleotide sequence ID" value="NZ_SJKB01000010.1"/>
</dbReference>
<evidence type="ECO:0000256" key="3">
    <source>
        <dbReference type="ARBA" id="ARBA00022801"/>
    </source>
</evidence>
<dbReference type="OrthoDB" id="3420153at2"/>
<dbReference type="GO" id="GO:0004252">
    <property type="term" value="F:serine-type endopeptidase activity"/>
    <property type="evidence" value="ECO:0007669"/>
    <property type="project" value="UniProtKB-UniRule"/>
</dbReference>
<comment type="similarity">
    <text evidence="1 5">Belongs to the peptidase S8 family.</text>
</comment>
<dbReference type="Gene3D" id="3.40.50.200">
    <property type="entry name" value="Peptidase S8/S53 domain"/>
    <property type="match status" value="1"/>
</dbReference>
<dbReference type="InterPro" id="IPR015500">
    <property type="entry name" value="Peptidase_S8_subtilisin-rel"/>
</dbReference>
<feature type="chain" id="PRO_5020401812" evidence="6">
    <location>
        <begin position="36"/>
        <end position="1471"/>
    </location>
</feature>
<evidence type="ECO:0000256" key="5">
    <source>
        <dbReference type="PROSITE-ProRule" id="PRU01240"/>
    </source>
</evidence>
<dbReference type="PROSITE" id="PS00138">
    <property type="entry name" value="SUBTILASE_SER"/>
    <property type="match status" value="1"/>
</dbReference>
<dbReference type="Gene3D" id="2.60.40.1120">
    <property type="entry name" value="Carboxypeptidase-like, regulatory domain"/>
    <property type="match status" value="3"/>
</dbReference>
<feature type="active site" description="Charge relay system" evidence="5">
    <location>
        <position position="199"/>
    </location>
</feature>
<evidence type="ECO:0000256" key="4">
    <source>
        <dbReference type="ARBA" id="ARBA00022825"/>
    </source>
</evidence>
<dbReference type="Pfam" id="PF01344">
    <property type="entry name" value="Kelch_1"/>
    <property type="match status" value="3"/>
</dbReference>
<dbReference type="SUPFAM" id="SSF49899">
    <property type="entry name" value="Concanavalin A-like lectins/glucanases"/>
    <property type="match status" value="1"/>
</dbReference>
<comment type="caution">
    <text evidence="8">The sequence shown here is derived from an EMBL/GenBank/DDBJ whole genome shotgun (WGS) entry which is preliminary data.</text>
</comment>
<dbReference type="Proteomes" id="UP000291144">
    <property type="component" value="Unassembled WGS sequence"/>
</dbReference>
<evidence type="ECO:0000256" key="1">
    <source>
        <dbReference type="ARBA" id="ARBA00011073"/>
    </source>
</evidence>
<dbReference type="PANTHER" id="PTHR43399:SF4">
    <property type="entry name" value="CELL WALL-ASSOCIATED PROTEASE"/>
    <property type="match status" value="1"/>
</dbReference>
<dbReference type="PANTHER" id="PTHR43399">
    <property type="entry name" value="SUBTILISIN-RELATED"/>
    <property type="match status" value="1"/>
</dbReference>
<keyword evidence="6" id="KW-0732">Signal</keyword>
<keyword evidence="2 5" id="KW-0645">Protease</keyword>
<dbReference type="InterPro" id="IPR013320">
    <property type="entry name" value="ConA-like_dom_sf"/>
</dbReference>
<evidence type="ECO:0000256" key="6">
    <source>
        <dbReference type="SAM" id="SignalP"/>
    </source>
</evidence>
<dbReference type="InterPro" id="IPR023828">
    <property type="entry name" value="Peptidase_S8_Ser-AS"/>
</dbReference>
<evidence type="ECO:0000259" key="7">
    <source>
        <dbReference type="Pfam" id="PF00082"/>
    </source>
</evidence>
<dbReference type="GO" id="GO:0006508">
    <property type="term" value="P:proteolysis"/>
    <property type="evidence" value="ECO:0007669"/>
    <property type="project" value="UniProtKB-KW"/>
</dbReference>
<dbReference type="InterPro" id="IPR006652">
    <property type="entry name" value="Kelch_1"/>
</dbReference>
<evidence type="ECO:0000256" key="2">
    <source>
        <dbReference type="ARBA" id="ARBA00022670"/>
    </source>
</evidence>
<dbReference type="Pfam" id="PF00082">
    <property type="entry name" value="Peptidase_S8"/>
    <property type="match status" value="1"/>
</dbReference>
<feature type="signal peptide" evidence="6">
    <location>
        <begin position="1"/>
        <end position="35"/>
    </location>
</feature>
<keyword evidence="3 5" id="KW-0378">Hydrolase</keyword>
<dbReference type="Gene3D" id="2.60.120.200">
    <property type="match status" value="1"/>
</dbReference>
<proteinExistence type="inferred from homology"/>
<evidence type="ECO:0000313" key="9">
    <source>
        <dbReference type="Proteomes" id="UP000291144"/>
    </source>
</evidence>